<protein>
    <submittedName>
        <fullName evidence="2">Sporulation protein</fullName>
    </submittedName>
</protein>
<dbReference type="EMBL" id="BOOW01000037">
    <property type="protein sequence ID" value="GII95630.1"/>
    <property type="molecule type" value="Genomic_DNA"/>
</dbReference>
<feature type="compositionally biased region" description="Low complexity" evidence="1">
    <location>
        <begin position="279"/>
        <end position="299"/>
    </location>
</feature>
<comment type="caution">
    <text evidence="2">The sequence shown here is derived from an EMBL/GenBank/DDBJ whole genome shotgun (WGS) entry which is preliminary data.</text>
</comment>
<dbReference type="PANTHER" id="PTHR40053">
    <property type="entry name" value="SPORULATION-CONTROL PROTEIN SPO0M"/>
    <property type="match status" value="1"/>
</dbReference>
<dbReference type="AlphaFoldDB" id="A0A919RML5"/>
<reference evidence="2" key="1">
    <citation type="submission" date="2021-01" db="EMBL/GenBank/DDBJ databases">
        <title>Whole genome shotgun sequence of Sinosporangium siamense NBRC 109515.</title>
        <authorList>
            <person name="Komaki H."/>
            <person name="Tamura T."/>
        </authorList>
    </citation>
    <scope>NUCLEOTIDE SEQUENCE</scope>
    <source>
        <strain evidence="2">NBRC 109515</strain>
    </source>
</reference>
<dbReference type="InterPro" id="IPR009776">
    <property type="entry name" value="Spore_0_M"/>
</dbReference>
<name>A0A919RML5_9ACTN</name>
<evidence type="ECO:0000313" key="2">
    <source>
        <dbReference type="EMBL" id="GII95630.1"/>
    </source>
</evidence>
<sequence>MIFKRMLGALGIGGPSVDTVLAVPSVEPGQLLAGEVRVQGGDHEVEIQYIALGLVTRVEVEHSEGEHTGTTEFARLDVSGPFRLAAGENRVVPFQFPVPFEAPITEFYGQHLHGMSLGVRTELAVAKAVDKGDLDQVSIRPLPSQTRVLEAFGQLGFQFRKADLEVGRLAGVVQQLPFFQEIEFYPPPAYAGRINEVELTFVASPHGLEIILEADKRGGMFGGGGDSFARFQVSHDQALHMDWANEIRTWLDGLISRHGQAPGYASHDPYASPGHHDPYGQAPHGQPGPYGQPGAYGHPGSHGHHDPHHHGSHHGSSGPGVGGMVVAGAAGVAAGFVAAEIIDEVGDFLEGDDEE</sequence>
<dbReference type="Proteomes" id="UP000606172">
    <property type="component" value="Unassembled WGS sequence"/>
</dbReference>
<evidence type="ECO:0000256" key="1">
    <source>
        <dbReference type="SAM" id="MobiDB-lite"/>
    </source>
</evidence>
<organism evidence="2 3">
    <name type="scientific">Sinosporangium siamense</name>
    <dbReference type="NCBI Taxonomy" id="1367973"/>
    <lineage>
        <taxon>Bacteria</taxon>
        <taxon>Bacillati</taxon>
        <taxon>Actinomycetota</taxon>
        <taxon>Actinomycetes</taxon>
        <taxon>Streptosporangiales</taxon>
        <taxon>Streptosporangiaceae</taxon>
        <taxon>Sinosporangium</taxon>
    </lineage>
</organism>
<dbReference type="RefSeq" id="WP_204030679.1">
    <property type="nucleotide sequence ID" value="NZ_BOOW01000037.1"/>
</dbReference>
<feature type="compositionally biased region" description="Basic residues" evidence="1">
    <location>
        <begin position="301"/>
        <end position="313"/>
    </location>
</feature>
<proteinExistence type="predicted"/>
<gene>
    <name evidence="2" type="ORF">Ssi02_58610</name>
</gene>
<accession>A0A919RML5</accession>
<evidence type="ECO:0000313" key="3">
    <source>
        <dbReference type="Proteomes" id="UP000606172"/>
    </source>
</evidence>
<dbReference type="PANTHER" id="PTHR40053:SF1">
    <property type="entry name" value="SPORULATION-CONTROL PROTEIN SPO0M"/>
    <property type="match status" value="1"/>
</dbReference>
<keyword evidence="3" id="KW-1185">Reference proteome</keyword>
<feature type="region of interest" description="Disordered" evidence="1">
    <location>
        <begin position="262"/>
        <end position="322"/>
    </location>
</feature>
<dbReference type="Pfam" id="PF07070">
    <property type="entry name" value="Spo0M"/>
    <property type="match status" value="1"/>
</dbReference>